<keyword evidence="2" id="KW-1185">Reference proteome</keyword>
<dbReference type="EMBL" id="CAJVPM010031393">
    <property type="protein sequence ID" value="CAG8679801.1"/>
    <property type="molecule type" value="Genomic_DNA"/>
</dbReference>
<dbReference type="Proteomes" id="UP000789860">
    <property type="component" value="Unassembled WGS sequence"/>
</dbReference>
<organism evidence="1 2">
    <name type="scientific">Scutellospora calospora</name>
    <dbReference type="NCBI Taxonomy" id="85575"/>
    <lineage>
        <taxon>Eukaryota</taxon>
        <taxon>Fungi</taxon>
        <taxon>Fungi incertae sedis</taxon>
        <taxon>Mucoromycota</taxon>
        <taxon>Glomeromycotina</taxon>
        <taxon>Glomeromycetes</taxon>
        <taxon>Diversisporales</taxon>
        <taxon>Gigasporaceae</taxon>
        <taxon>Scutellospora</taxon>
    </lineage>
</organism>
<evidence type="ECO:0000313" key="1">
    <source>
        <dbReference type="EMBL" id="CAG8679801.1"/>
    </source>
</evidence>
<evidence type="ECO:0000313" key="2">
    <source>
        <dbReference type="Proteomes" id="UP000789860"/>
    </source>
</evidence>
<feature type="non-terminal residue" evidence="1">
    <location>
        <position position="83"/>
    </location>
</feature>
<reference evidence="1" key="1">
    <citation type="submission" date="2021-06" db="EMBL/GenBank/DDBJ databases">
        <authorList>
            <person name="Kallberg Y."/>
            <person name="Tangrot J."/>
            <person name="Rosling A."/>
        </authorList>
    </citation>
    <scope>NUCLEOTIDE SEQUENCE</scope>
    <source>
        <strain evidence="1">AU212A</strain>
    </source>
</reference>
<accession>A0ACA9NX89</accession>
<feature type="non-terminal residue" evidence="1">
    <location>
        <position position="1"/>
    </location>
</feature>
<comment type="caution">
    <text evidence="1">The sequence shown here is derived from an EMBL/GenBank/DDBJ whole genome shotgun (WGS) entry which is preliminary data.</text>
</comment>
<protein>
    <submittedName>
        <fullName evidence="1">6373_t:CDS:1</fullName>
    </submittedName>
</protein>
<sequence length="83" mass="8892">INKLWGSLVIDPDTEILLNDQMSDFSIPGTADESGLLPSPYNFIVPQKRPLSSMVPTIIEKDGKFEFAAGGGGGKKIISSVLE</sequence>
<gene>
    <name evidence="1" type="ORF">SCALOS_LOCUS9694</name>
</gene>
<name>A0ACA9NX89_9GLOM</name>
<proteinExistence type="predicted"/>